<evidence type="ECO:0000256" key="11">
    <source>
        <dbReference type="ARBA" id="ARBA00023306"/>
    </source>
</evidence>
<feature type="domain" description="ATP-dependent DNA ligase family profile" evidence="12">
    <location>
        <begin position="285"/>
        <end position="409"/>
    </location>
</feature>
<dbReference type="EMBL" id="CAEZXR010000172">
    <property type="protein sequence ID" value="CAB4711699.1"/>
    <property type="molecule type" value="Genomic_DNA"/>
</dbReference>
<dbReference type="PANTHER" id="PTHR45674">
    <property type="entry name" value="DNA LIGASE 1/3 FAMILY MEMBER"/>
    <property type="match status" value="1"/>
</dbReference>
<dbReference type="GO" id="GO:0003910">
    <property type="term" value="F:DNA ligase (ATP) activity"/>
    <property type="evidence" value="ECO:0007669"/>
    <property type="project" value="InterPro"/>
</dbReference>
<keyword evidence="8" id="KW-0460">Magnesium</keyword>
<evidence type="ECO:0000256" key="9">
    <source>
        <dbReference type="ARBA" id="ARBA00023172"/>
    </source>
</evidence>
<dbReference type="InterPro" id="IPR012309">
    <property type="entry name" value="DNA_ligase_ATP-dep_C"/>
</dbReference>
<dbReference type="InterPro" id="IPR016059">
    <property type="entry name" value="DNA_ligase_ATP-dep_CS"/>
</dbReference>
<keyword evidence="11" id="KW-0131">Cell cycle</keyword>
<dbReference type="PROSITE" id="PS50160">
    <property type="entry name" value="DNA_LIGASE_A3"/>
    <property type="match status" value="1"/>
</dbReference>
<evidence type="ECO:0000256" key="8">
    <source>
        <dbReference type="ARBA" id="ARBA00022842"/>
    </source>
</evidence>
<gene>
    <name evidence="13" type="ORF">UFOPK2579_01482</name>
</gene>
<dbReference type="InterPro" id="IPR036599">
    <property type="entry name" value="DNA_ligase_N_sf"/>
</dbReference>
<dbReference type="Pfam" id="PF04675">
    <property type="entry name" value="DNA_ligase_A_N"/>
    <property type="match status" value="1"/>
</dbReference>
<dbReference type="CDD" id="cd07972">
    <property type="entry name" value="OBF_DNA_ligase_Arch_LigB"/>
    <property type="match status" value="1"/>
</dbReference>
<dbReference type="InterPro" id="IPR022865">
    <property type="entry name" value="DNA_ligae_ATP-dep_bac/arc"/>
</dbReference>
<keyword evidence="7" id="KW-0067">ATP-binding</keyword>
<sequence>MSPVLLADVVSTSAAVAATRSRTAKVAALAQTLSAAAPDERSVVASFLAGSLRQRRTGLGWRSLGSLPPAASSPSLTVREVDEAFAAIAALAGPGSQGARAAAVEHLFSRAVVEEQAWLSGVVTGNLRQGALDALVQDAAARAADVAPADVRRAAMLAGSTVAAAVAALDGGSAALASFRLEVGRPVLPMLASTAPGIEEAFAKAGGGTLAVDTKLDGIRIQVHRSGDAVQIVTRTLEDITARLPEVVDIVRALPLTSVVLDGEALALGPDGRPRPFQETASRTAQAAGQSVTPFFFDLLHLDGRDLLDSPGSARLAALASVVPPAYLVPRLVTASVEEAAAFSTSALAAGHEGVVVKDLAAGYDAGRRGAAWVKVKPVHTLDLVVLAVEWGSGRRSGLLSNIHLGALDPDGGFVMLGKTFKGLSDQLLQWQTRRFTELMVDDSGWVVTVRPEQVVEIAFDGVQRSSRYPGGVALRFARVVRYRDDKTADEADTIDDVRAFLP</sequence>
<dbReference type="AlphaFoldDB" id="A0A6J6QLG8"/>
<dbReference type="Gene3D" id="1.10.3260.10">
    <property type="entry name" value="DNA ligase, ATP-dependent, N-terminal domain"/>
    <property type="match status" value="1"/>
</dbReference>
<keyword evidence="2" id="KW-0132">Cell division</keyword>
<keyword evidence="4" id="KW-0479">Metal-binding</keyword>
<keyword evidence="9" id="KW-0233">DNA recombination</keyword>
<dbReference type="Pfam" id="PF04679">
    <property type="entry name" value="DNA_ligase_A_C"/>
    <property type="match status" value="1"/>
</dbReference>
<dbReference type="Gene3D" id="3.30.470.30">
    <property type="entry name" value="DNA ligase/mRNA capping enzyme"/>
    <property type="match status" value="1"/>
</dbReference>
<evidence type="ECO:0000313" key="13">
    <source>
        <dbReference type="EMBL" id="CAB4711699.1"/>
    </source>
</evidence>
<dbReference type="GO" id="GO:0051301">
    <property type="term" value="P:cell division"/>
    <property type="evidence" value="ECO:0007669"/>
    <property type="project" value="UniProtKB-KW"/>
</dbReference>
<dbReference type="GO" id="GO:0003677">
    <property type="term" value="F:DNA binding"/>
    <property type="evidence" value="ECO:0007669"/>
    <property type="project" value="InterPro"/>
</dbReference>
<evidence type="ECO:0000256" key="1">
    <source>
        <dbReference type="ARBA" id="ARBA00022598"/>
    </source>
</evidence>
<dbReference type="FunFam" id="2.40.50.140:FF:000163">
    <property type="entry name" value="Probable DNA ligase"/>
    <property type="match status" value="1"/>
</dbReference>
<evidence type="ECO:0000256" key="5">
    <source>
        <dbReference type="ARBA" id="ARBA00022741"/>
    </source>
</evidence>
<accession>A0A6J6QLG8</accession>
<keyword evidence="5" id="KW-0547">Nucleotide-binding</keyword>
<dbReference type="GO" id="GO:0071897">
    <property type="term" value="P:DNA biosynthetic process"/>
    <property type="evidence" value="ECO:0007669"/>
    <property type="project" value="InterPro"/>
</dbReference>
<evidence type="ECO:0000256" key="4">
    <source>
        <dbReference type="ARBA" id="ARBA00022723"/>
    </source>
</evidence>
<keyword evidence="10" id="KW-0234">DNA repair</keyword>
<dbReference type="InterPro" id="IPR050191">
    <property type="entry name" value="ATP-dep_DNA_ligase"/>
</dbReference>
<dbReference type="SUPFAM" id="SSF50249">
    <property type="entry name" value="Nucleic acid-binding proteins"/>
    <property type="match status" value="1"/>
</dbReference>
<dbReference type="GO" id="GO:0005524">
    <property type="term" value="F:ATP binding"/>
    <property type="evidence" value="ECO:0007669"/>
    <property type="project" value="UniProtKB-KW"/>
</dbReference>
<keyword evidence="1" id="KW-0436">Ligase</keyword>
<name>A0A6J6QLG8_9ZZZZ</name>
<dbReference type="PROSITE" id="PS00697">
    <property type="entry name" value="DNA_LIGASE_A1"/>
    <property type="match status" value="1"/>
</dbReference>
<dbReference type="SUPFAM" id="SSF117018">
    <property type="entry name" value="ATP-dependent DNA ligase DNA-binding domain"/>
    <property type="match status" value="1"/>
</dbReference>
<dbReference type="GO" id="GO:0006260">
    <property type="term" value="P:DNA replication"/>
    <property type="evidence" value="ECO:0007669"/>
    <property type="project" value="UniProtKB-KW"/>
</dbReference>
<evidence type="ECO:0000256" key="7">
    <source>
        <dbReference type="ARBA" id="ARBA00022840"/>
    </source>
</evidence>
<reference evidence="13" key="1">
    <citation type="submission" date="2020-05" db="EMBL/GenBank/DDBJ databases">
        <authorList>
            <person name="Chiriac C."/>
            <person name="Salcher M."/>
            <person name="Ghai R."/>
            <person name="Kavagutti S V."/>
        </authorList>
    </citation>
    <scope>NUCLEOTIDE SEQUENCE</scope>
</reference>
<evidence type="ECO:0000256" key="10">
    <source>
        <dbReference type="ARBA" id="ARBA00023204"/>
    </source>
</evidence>
<dbReference type="InterPro" id="IPR012308">
    <property type="entry name" value="DNA_ligase_ATP-dep_N"/>
</dbReference>
<evidence type="ECO:0000259" key="12">
    <source>
        <dbReference type="PROSITE" id="PS50160"/>
    </source>
</evidence>
<dbReference type="InterPro" id="IPR012310">
    <property type="entry name" value="DNA_ligase_ATP-dep_cent"/>
</dbReference>
<dbReference type="HAMAP" id="MF_00407">
    <property type="entry name" value="DNA_ligase"/>
    <property type="match status" value="1"/>
</dbReference>
<keyword evidence="3" id="KW-0235">DNA replication</keyword>
<protein>
    <submittedName>
        <fullName evidence="13">Unannotated protein</fullName>
    </submittedName>
</protein>
<dbReference type="NCBIfam" id="NF002868">
    <property type="entry name" value="PRK03180.1"/>
    <property type="match status" value="1"/>
</dbReference>
<dbReference type="GO" id="GO:0046872">
    <property type="term" value="F:metal ion binding"/>
    <property type="evidence" value="ECO:0007669"/>
    <property type="project" value="UniProtKB-KW"/>
</dbReference>
<dbReference type="PANTHER" id="PTHR45674:SF13">
    <property type="entry name" value="DNA LIGASE-RELATED"/>
    <property type="match status" value="1"/>
</dbReference>
<proteinExistence type="inferred from homology"/>
<dbReference type="CDD" id="cd07901">
    <property type="entry name" value="Adenylation_DNA_ligase_Arch_LigB"/>
    <property type="match status" value="1"/>
</dbReference>
<dbReference type="SUPFAM" id="SSF56091">
    <property type="entry name" value="DNA ligase/mRNA capping enzyme, catalytic domain"/>
    <property type="match status" value="1"/>
</dbReference>
<evidence type="ECO:0000256" key="6">
    <source>
        <dbReference type="ARBA" id="ARBA00022763"/>
    </source>
</evidence>
<keyword evidence="6" id="KW-0227">DNA damage</keyword>
<dbReference type="Gene3D" id="2.40.50.140">
    <property type="entry name" value="Nucleic acid-binding proteins"/>
    <property type="match status" value="1"/>
</dbReference>
<dbReference type="GO" id="GO:0006281">
    <property type="term" value="P:DNA repair"/>
    <property type="evidence" value="ECO:0007669"/>
    <property type="project" value="UniProtKB-KW"/>
</dbReference>
<evidence type="ECO:0000256" key="2">
    <source>
        <dbReference type="ARBA" id="ARBA00022618"/>
    </source>
</evidence>
<dbReference type="InterPro" id="IPR000977">
    <property type="entry name" value="DNA_ligase_ATP-dep"/>
</dbReference>
<organism evidence="13">
    <name type="scientific">freshwater metagenome</name>
    <dbReference type="NCBI Taxonomy" id="449393"/>
    <lineage>
        <taxon>unclassified sequences</taxon>
        <taxon>metagenomes</taxon>
        <taxon>ecological metagenomes</taxon>
    </lineage>
</organism>
<dbReference type="Pfam" id="PF01068">
    <property type="entry name" value="DNA_ligase_A_M"/>
    <property type="match status" value="1"/>
</dbReference>
<dbReference type="GO" id="GO:0006310">
    <property type="term" value="P:DNA recombination"/>
    <property type="evidence" value="ECO:0007669"/>
    <property type="project" value="UniProtKB-KW"/>
</dbReference>
<dbReference type="InterPro" id="IPR012340">
    <property type="entry name" value="NA-bd_OB-fold"/>
</dbReference>
<evidence type="ECO:0000256" key="3">
    <source>
        <dbReference type="ARBA" id="ARBA00022705"/>
    </source>
</evidence>
<dbReference type="NCBIfam" id="TIGR00574">
    <property type="entry name" value="dnl1"/>
    <property type="match status" value="1"/>
</dbReference>